<feature type="compositionally biased region" description="Low complexity" evidence="1">
    <location>
        <begin position="45"/>
        <end position="55"/>
    </location>
</feature>
<evidence type="ECO:0000256" key="1">
    <source>
        <dbReference type="SAM" id="MobiDB-lite"/>
    </source>
</evidence>
<feature type="region of interest" description="Disordered" evidence="1">
    <location>
        <begin position="155"/>
        <end position="213"/>
    </location>
</feature>
<evidence type="ECO:0000313" key="3">
    <source>
        <dbReference type="Proteomes" id="UP000267096"/>
    </source>
</evidence>
<feature type="region of interest" description="Disordered" evidence="1">
    <location>
        <begin position="25"/>
        <end position="73"/>
    </location>
</feature>
<dbReference type="AlphaFoldDB" id="A0A0M3J5R1"/>
<dbReference type="OrthoDB" id="20403at2759"/>
<dbReference type="PANTHER" id="PTHR13582">
    <property type="entry name" value="M-PHASE PHOSPHOPROTEIN 6"/>
    <property type="match status" value="1"/>
</dbReference>
<dbReference type="WBParaSite" id="ASIM_0000289301-mRNA-1">
    <property type="protein sequence ID" value="ASIM_0000289301-mRNA-1"/>
    <property type="gene ID" value="ASIM_0000289301"/>
</dbReference>
<dbReference type="PANTHER" id="PTHR13582:SF0">
    <property type="entry name" value="M-PHASE PHOSPHOPROTEIN 6"/>
    <property type="match status" value="1"/>
</dbReference>
<keyword evidence="3" id="KW-1185">Reference proteome</keyword>
<dbReference type="Proteomes" id="UP000267096">
    <property type="component" value="Unassembled WGS sequence"/>
</dbReference>
<dbReference type="GO" id="GO:0000460">
    <property type="term" value="P:maturation of 5.8S rRNA"/>
    <property type="evidence" value="ECO:0007669"/>
    <property type="project" value="TreeGrafter"/>
</dbReference>
<evidence type="ECO:0000313" key="2">
    <source>
        <dbReference type="EMBL" id="VDK20521.1"/>
    </source>
</evidence>
<reference evidence="4" key="1">
    <citation type="submission" date="2017-02" db="UniProtKB">
        <authorList>
            <consortium name="WormBaseParasite"/>
        </authorList>
    </citation>
    <scope>IDENTIFICATION</scope>
</reference>
<organism evidence="4">
    <name type="scientific">Anisakis simplex</name>
    <name type="common">Herring worm</name>
    <dbReference type="NCBI Taxonomy" id="6269"/>
    <lineage>
        <taxon>Eukaryota</taxon>
        <taxon>Metazoa</taxon>
        <taxon>Ecdysozoa</taxon>
        <taxon>Nematoda</taxon>
        <taxon>Chromadorea</taxon>
        <taxon>Rhabditida</taxon>
        <taxon>Spirurina</taxon>
        <taxon>Ascaridomorpha</taxon>
        <taxon>Ascaridoidea</taxon>
        <taxon>Anisakidae</taxon>
        <taxon>Anisakis</taxon>
        <taxon>Anisakis simplex complex</taxon>
    </lineage>
</organism>
<dbReference type="Pfam" id="PF10175">
    <property type="entry name" value="MPP6"/>
    <property type="match status" value="1"/>
</dbReference>
<sequence>MTSEEISTAISTGVLEMKFMQRTKNRLDEEQKRKKDEALKRAFLGGDSSAESSASDVKRSNNEQSNSDLTTPPEVIFEQRYEVLEDLCFGRISFGGFNPEVEKLMQYYKDLKEGIKPTSEDILGEIDISDKEMALALGGGNASESLRKKFKRFDARRQQQQNNDEERHGKMLITETCEETGSRRRGRNNNSDRSFKNRNSNAFNDDGERNQTP</sequence>
<proteinExistence type="predicted"/>
<feature type="compositionally biased region" description="Basic and acidic residues" evidence="1">
    <location>
        <begin position="25"/>
        <end position="40"/>
    </location>
</feature>
<name>A0A0M3J5R1_ANISI</name>
<protein>
    <submittedName>
        <fullName evidence="2 4">Uncharacterized protein</fullName>
    </submittedName>
</protein>
<gene>
    <name evidence="2" type="ORF">ASIM_LOCUS2744</name>
</gene>
<reference evidence="2 3" key="2">
    <citation type="submission" date="2018-11" db="EMBL/GenBank/DDBJ databases">
        <authorList>
            <consortium name="Pathogen Informatics"/>
        </authorList>
    </citation>
    <scope>NUCLEOTIDE SEQUENCE [LARGE SCALE GENOMIC DNA]</scope>
</reference>
<evidence type="ECO:0000313" key="4">
    <source>
        <dbReference type="WBParaSite" id="ASIM_0000289301-mRNA-1"/>
    </source>
</evidence>
<dbReference type="InterPro" id="IPR019324">
    <property type="entry name" value="MPP6"/>
</dbReference>
<accession>A0A0M3J5R1</accession>
<dbReference type="EMBL" id="UYRR01003852">
    <property type="protein sequence ID" value="VDK20521.1"/>
    <property type="molecule type" value="Genomic_DNA"/>
</dbReference>